<feature type="domain" description="C2H2-type" evidence="8">
    <location>
        <begin position="409"/>
        <end position="431"/>
    </location>
</feature>
<keyword evidence="3 6" id="KW-0863">Zinc-finger</keyword>
<reference evidence="10 11" key="1">
    <citation type="submission" date="2023-03" db="EMBL/GenBank/DDBJ databases">
        <title>High recombination rates correlate with genetic variation in Cardiocondyla obscurior ants.</title>
        <authorList>
            <person name="Errbii M."/>
        </authorList>
    </citation>
    <scope>NUCLEOTIDE SEQUENCE [LARGE SCALE GENOMIC DNA]</scope>
    <source>
        <strain evidence="10">Alpha-2009</strain>
        <tissue evidence="10">Whole body</tissue>
    </source>
</reference>
<dbReference type="PANTHER" id="PTHR24379:SF121">
    <property type="entry name" value="C2H2-TYPE DOMAIN-CONTAINING PROTEIN"/>
    <property type="match status" value="1"/>
</dbReference>
<dbReference type="Pfam" id="PF00096">
    <property type="entry name" value="zf-C2H2"/>
    <property type="match status" value="1"/>
</dbReference>
<evidence type="ECO:0000259" key="8">
    <source>
        <dbReference type="PROSITE" id="PS50157"/>
    </source>
</evidence>
<dbReference type="InterPro" id="IPR006612">
    <property type="entry name" value="THAP_Znf"/>
</dbReference>
<evidence type="ECO:0000256" key="5">
    <source>
        <dbReference type="ARBA" id="ARBA00023125"/>
    </source>
</evidence>
<dbReference type="InterPro" id="IPR036236">
    <property type="entry name" value="Znf_C2H2_sf"/>
</dbReference>
<feature type="domain" description="C2H2-type" evidence="8">
    <location>
        <begin position="252"/>
        <end position="274"/>
    </location>
</feature>
<dbReference type="AlphaFoldDB" id="A0AAW2GR37"/>
<dbReference type="GO" id="GO:0003677">
    <property type="term" value="F:DNA binding"/>
    <property type="evidence" value="ECO:0007669"/>
    <property type="project" value="UniProtKB-UniRule"/>
</dbReference>
<feature type="domain" description="C2H2-type" evidence="8">
    <location>
        <begin position="439"/>
        <end position="466"/>
    </location>
</feature>
<dbReference type="Gene3D" id="3.30.160.60">
    <property type="entry name" value="Classic Zinc Finger"/>
    <property type="match status" value="3"/>
</dbReference>
<evidence type="ECO:0000259" key="9">
    <source>
        <dbReference type="PROSITE" id="PS50950"/>
    </source>
</evidence>
<evidence type="ECO:0000313" key="11">
    <source>
        <dbReference type="Proteomes" id="UP001430953"/>
    </source>
</evidence>
<dbReference type="SMART" id="SM00692">
    <property type="entry name" value="DM3"/>
    <property type="match status" value="1"/>
</dbReference>
<dbReference type="EMBL" id="JADYXP020000002">
    <property type="protein sequence ID" value="KAL0129688.1"/>
    <property type="molecule type" value="Genomic_DNA"/>
</dbReference>
<dbReference type="SUPFAM" id="SSF57716">
    <property type="entry name" value="Glucocorticoid receptor-like (DNA-binding domain)"/>
    <property type="match status" value="1"/>
</dbReference>
<dbReference type="GO" id="GO:0008270">
    <property type="term" value="F:zinc ion binding"/>
    <property type="evidence" value="ECO:0007669"/>
    <property type="project" value="UniProtKB-KW"/>
</dbReference>
<evidence type="ECO:0000256" key="3">
    <source>
        <dbReference type="ARBA" id="ARBA00022771"/>
    </source>
</evidence>
<dbReference type="PROSITE" id="PS00028">
    <property type="entry name" value="ZINC_FINGER_C2H2_1"/>
    <property type="match status" value="6"/>
</dbReference>
<keyword evidence="4" id="KW-0862">Zinc</keyword>
<evidence type="ECO:0000256" key="4">
    <source>
        <dbReference type="ARBA" id="ARBA00022833"/>
    </source>
</evidence>
<protein>
    <submittedName>
        <fullName evidence="10">Uncharacterized protein</fullName>
    </submittedName>
</protein>
<dbReference type="PROSITE" id="PS50950">
    <property type="entry name" value="ZF_THAP"/>
    <property type="match status" value="1"/>
</dbReference>
<dbReference type="InterPro" id="IPR013087">
    <property type="entry name" value="Znf_C2H2_type"/>
</dbReference>
<dbReference type="Pfam" id="PF05485">
    <property type="entry name" value="THAP"/>
    <property type="match status" value="1"/>
</dbReference>
<dbReference type="SUPFAM" id="SSF57667">
    <property type="entry name" value="beta-beta-alpha zinc fingers"/>
    <property type="match status" value="3"/>
</dbReference>
<dbReference type="Proteomes" id="UP001430953">
    <property type="component" value="Unassembled WGS sequence"/>
</dbReference>
<keyword evidence="11" id="KW-1185">Reference proteome</keyword>
<organism evidence="10 11">
    <name type="scientific">Cardiocondyla obscurior</name>
    <dbReference type="NCBI Taxonomy" id="286306"/>
    <lineage>
        <taxon>Eukaryota</taxon>
        <taxon>Metazoa</taxon>
        <taxon>Ecdysozoa</taxon>
        <taxon>Arthropoda</taxon>
        <taxon>Hexapoda</taxon>
        <taxon>Insecta</taxon>
        <taxon>Pterygota</taxon>
        <taxon>Neoptera</taxon>
        <taxon>Endopterygota</taxon>
        <taxon>Hymenoptera</taxon>
        <taxon>Apocrita</taxon>
        <taxon>Aculeata</taxon>
        <taxon>Formicoidea</taxon>
        <taxon>Formicidae</taxon>
        <taxon>Myrmicinae</taxon>
        <taxon>Cardiocondyla</taxon>
    </lineage>
</organism>
<dbReference type="PANTHER" id="PTHR24379">
    <property type="entry name" value="KRAB AND ZINC FINGER DOMAIN-CONTAINING"/>
    <property type="match status" value="1"/>
</dbReference>
<dbReference type="SMART" id="SM00355">
    <property type="entry name" value="ZnF_C2H2"/>
    <property type="match status" value="7"/>
</dbReference>
<dbReference type="Pfam" id="PF12874">
    <property type="entry name" value="zf-met"/>
    <property type="match status" value="1"/>
</dbReference>
<comment type="caution">
    <text evidence="10">The sequence shown here is derived from an EMBL/GenBank/DDBJ whole genome shotgun (WGS) entry which is preliminary data.</text>
</comment>
<gene>
    <name evidence="10" type="ORF">PUN28_001746</name>
</gene>
<keyword evidence="2" id="KW-0677">Repeat</keyword>
<accession>A0AAW2GR37</accession>
<dbReference type="SMART" id="SM00980">
    <property type="entry name" value="THAP"/>
    <property type="match status" value="1"/>
</dbReference>
<evidence type="ECO:0000256" key="6">
    <source>
        <dbReference type="PROSITE-ProRule" id="PRU00042"/>
    </source>
</evidence>
<proteinExistence type="predicted"/>
<feature type="domain" description="THAP-type" evidence="9">
    <location>
        <begin position="1"/>
        <end position="78"/>
    </location>
</feature>
<evidence type="ECO:0000256" key="1">
    <source>
        <dbReference type="ARBA" id="ARBA00022723"/>
    </source>
</evidence>
<evidence type="ECO:0000256" key="7">
    <source>
        <dbReference type="PROSITE-ProRule" id="PRU00309"/>
    </source>
</evidence>
<sequence>MITCAADNCPSTQDTRIDGNLITLFPFPEDDQRKNQWLRNCDLLLSDDEPLYLCELHFEESYFTESKDLKPNAIPTIFDKKEELLIKQEEIMSQTTPPKQKQINELTLRTPPQSPFVQDNIEDLFNENKTNIPMEHVVTVNGSTLSTSITDENSQKNVYRLVIHIDKIRGKPRPKCKKIPPQITVSNDSKSAKMNENGTVKKFPLRPLRIKKICAENCCKLKKCIYNAKLIFQCEVCEKRYFPKEQDAFKNYPCIKCSKVYTNPQALYFHIRKHFICDICLTECSSQITFDKHIKLHVTTDPKRPYKCHQCPRVFDMKNDIKQHYLLEHKIQNTPIQVTSPIIVPKQNNSFCINCNISFTNDQAYRDHMSSHGQNESITCNITSDANNIISIPNPLTGSQIGILQAVKFSCRVCSKEFDNVKEVDLHTRTHLEVPEEGHKCNICKKFFENSVAFSQHLKHHLSRAHPCPVCSKAFINKTTLNIHLKVHSVSK</sequence>
<evidence type="ECO:0000313" key="10">
    <source>
        <dbReference type="EMBL" id="KAL0129688.1"/>
    </source>
</evidence>
<keyword evidence="1" id="KW-0479">Metal-binding</keyword>
<evidence type="ECO:0000256" key="2">
    <source>
        <dbReference type="ARBA" id="ARBA00022737"/>
    </source>
</evidence>
<name>A0AAW2GR37_9HYME</name>
<feature type="domain" description="C2H2-type" evidence="8">
    <location>
        <begin position="306"/>
        <end position="334"/>
    </location>
</feature>
<dbReference type="PROSITE" id="PS50157">
    <property type="entry name" value="ZINC_FINGER_C2H2_2"/>
    <property type="match status" value="5"/>
</dbReference>
<feature type="domain" description="C2H2-type" evidence="8">
    <location>
        <begin position="466"/>
        <end position="492"/>
    </location>
</feature>
<keyword evidence="5 7" id="KW-0238">DNA-binding</keyword>
<dbReference type="GO" id="GO:0005634">
    <property type="term" value="C:nucleus"/>
    <property type="evidence" value="ECO:0007669"/>
    <property type="project" value="UniProtKB-ARBA"/>
</dbReference>
<dbReference type="FunFam" id="3.30.160.60:FF:000446">
    <property type="entry name" value="Zinc finger protein"/>
    <property type="match status" value="1"/>
</dbReference>